<dbReference type="Pfam" id="PF21374">
    <property type="entry name" value="WsaF_N"/>
    <property type="match status" value="1"/>
</dbReference>
<accession>A0ABT1F7S2</accession>
<protein>
    <recommendedName>
        <fullName evidence="5">Glycosyltransferase involved in cell wall biosynthesis</fullName>
    </recommendedName>
</protein>
<name>A0ABT1F7S2_9GAMM</name>
<evidence type="ECO:0000259" key="1">
    <source>
        <dbReference type="Pfam" id="PF21374"/>
    </source>
</evidence>
<reference evidence="3 4" key="1">
    <citation type="submission" date="2022-06" db="EMBL/GenBank/DDBJ databases">
        <title>Dyella sp. Sa strain:Sa Genome sequencing.</title>
        <authorList>
            <person name="Park S."/>
        </authorList>
    </citation>
    <scope>NUCLEOTIDE SEQUENCE [LARGE SCALE GENOMIC DNA]</scope>
    <source>
        <strain evidence="3 4">Sa</strain>
    </source>
</reference>
<dbReference type="Gene3D" id="3.40.50.11090">
    <property type="match status" value="1"/>
</dbReference>
<dbReference type="RefSeq" id="WP_253565194.1">
    <property type="nucleotide sequence ID" value="NZ_JAMZEK010000001.1"/>
</dbReference>
<dbReference type="Gene3D" id="3.40.50.2000">
    <property type="entry name" value="Glycogen Phosphorylase B"/>
    <property type="match status" value="1"/>
</dbReference>
<evidence type="ECO:0000313" key="3">
    <source>
        <dbReference type="EMBL" id="MCP1373425.1"/>
    </source>
</evidence>
<comment type="caution">
    <text evidence="3">The sequence shown here is derived from an EMBL/GenBank/DDBJ whole genome shotgun (WGS) entry which is preliminary data.</text>
</comment>
<proteinExistence type="predicted"/>
<keyword evidence="4" id="KW-1185">Reference proteome</keyword>
<evidence type="ECO:0000259" key="2">
    <source>
        <dbReference type="Pfam" id="PF22772"/>
    </source>
</evidence>
<feature type="domain" description="WsaF C-terminal" evidence="2">
    <location>
        <begin position="268"/>
        <end position="400"/>
    </location>
</feature>
<feature type="domain" description="WsaF N-terminal" evidence="1">
    <location>
        <begin position="83"/>
        <end position="208"/>
    </location>
</feature>
<evidence type="ECO:0000313" key="4">
    <source>
        <dbReference type="Proteomes" id="UP001204615"/>
    </source>
</evidence>
<dbReference type="InterPro" id="IPR055050">
    <property type="entry name" value="WsaF_C"/>
</dbReference>
<evidence type="ECO:0008006" key="5">
    <source>
        <dbReference type="Google" id="ProtNLM"/>
    </source>
</evidence>
<dbReference type="Pfam" id="PF22772">
    <property type="entry name" value="WsaF_C"/>
    <property type="match status" value="1"/>
</dbReference>
<gene>
    <name evidence="3" type="ORF">NC595_05060</name>
</gene>
<dbReference type="InterPro" id="IPR048510">
    <property type="entry name" value="WsaF_N"/>
</dbReference>
<dbReference type="EMBL" id="JAMZEK010000001">
    <property type="protein sequence ID" value="MCP1373425.1"/>
    <property type="molecule type" value="Genomic_DNA"/>
</dbReference>
<organism evidence="3 4">
    <name type="scientific">Dyella lutea</name>
    <dbReference type="NCBI Taxonomy" id="2950441"/>
    <lineage>
        <taxon>Bacteria</taxon>
        <taxon>Pseudomonadati</taxon>
        <taxon>Pseudomonadota</taxon>
        <taxon>Gammaproteobacteria</taxon>
        <taxon>Lysobacterales</taxon>
        <taxon>Rhodanobacteraceae</taxon>
        <taxon>Dyella</taxon>
    </lineage>
</organism>
<dbReference type="Proteomes" id="UP001204615">
    <property type="component" value="Unassembled WGS sequence"/>
</dbReference>
<sequence>MNLFEKIAWYYRHRGLGALIARVINGRPLTADQILGGDVGATNQGGAPAKSGQGFASAHAVLSRRFLAIQPMRVYSVPGTEERLNLVTDSINMGSLFGGVGTAILLAAMLATRRGAKLRVVTRTEAPDERGFAQVLECNGLMVPGNVEFVHLNVADSKAQLDVCDGDRFLTTSWWTTASVLGSVAARKVDYLLQEDERMFYPYGDDWIRCNEIMLRSDIRFVINTELLYRHLLETGMTHLRDTAVWFEPAFPAPPVRQRQGRLDQAKRKLFFYARPNNVRNLFYRGLEVLDRAVSEGVLAPELWEVVLVGKDVPKVRLGDSVEPTVLPTMGWREYRDFIAGVDAGFCLMSTPHPSYPPLDLASAGSFVLTNKFGIKQDLGNYSPRIVCADLSTAALLDGLRTVIAMAEGAAVGPGDDDWKGARCWKTSLGGVIEFLR</sequence>